<evidence type="ECO:0000313" key="2">
    <source>
        <dbReference type="Proteomes" id="UP000620327"/>
    </source>
</evidence>
<dbReference type="EMBL" id="JACOQI010000014">
    <property type="protein sequence ID" value="MBC5771209.1"/>
    <property type="molecule type" value="Genomic_DNA"/>
</dbReference>
<dbReference type="RefSeq" id="WP_187015427.1">
    <property type="nucleotide sequence ID" value="NZ_JACOQI010000014.1"/>
</dbReference>
<gene>
    <name evidence="1" type="ORF">H8Z83_12925</name>
</gene>
<organism evidence="1 2">
    <name type="scientific">Dysosmobacter segnis</name>
    <dbReference type="NCBI Taxonomy" id="2763042"/>
    <lineage>
        <taxon>Bacteria</taxon>
        <taxon>Bacillati</taxon>
        <taxon>Bacillota</taxon>
        <taxon>Clostridia</taxon>
        <taxon>Eubacteriales</taxon>
        <taxon>Oscillospiraceae</taxon>
        <taxon>Dysosmobacter</taxon>
    </lineage>
</organism>
<reference evidence="1" key="1">
    <citation type="submission" date="2020-08" db="EMBL/GenBank/DDBJ databases">
        <title>Genome public.</title>
        <authorList>
            <person name="Liu C."/>
            <person name="Sun Q."/>
        </authorList>
    </citation>
    <scope>NUCLEOTIDE SEQUENCE</scope>
    <source>
        <strain evidence="1">BX15</strain>
    </source>
</reference>
<sequence>MDPINEIELEDCPVCRGAGYIEDEQGWCMYACCLNCGTETAHVSYKTPEERLEAARQAAYLWNIGKVIHNGMCD</sequence>
<dbReference type="AlphaFoldDB" id="A0A923ML52"/>
<comment type="caution">
    <text evidence="1">The sequence shown here is derived from an EMBL/GenBank/DDBJ whole genome shotgun (WGS) entry which is preliminary data.</text>
</comment>
<proteinExistence type="predicted"/>
<name>A0A923ML52_9FIRM</name>
<protein>
    <submittedName>
        <fullName evidence="1">Lar family restriction alleviation protein</fullName>
    </submittedName>
</protein>
<accession>A0A923ML52</accession>
<evidence type="ECO:0000313" key="1">
    <source>
        <dbReference type="EMBL" id="MBC5771209.1"/>
    </source>
</evidence>
<dbReference type="Proteomes" id="UP000620327">
    <property type="component" value="Unassembled WGS sequence"/>
</dbReference>
<keyword evidence="2" id="KW-1185">Reference proteome</keyword>